<evidence type="ECO:0000313" key="1">
    <source>
        <dbReference type="EMBL" id="KAA8631914.1"/>
    </source>
</evidence>
<proteinExistence type="predicted"/>
<name>A0A8S8ZML7_SORMA</name>
<organism evidence="1 2">
    <name type="scientific">Sordaria macrospora</name>
    <dbReference type="NCBI Taxonomy" id="5147"/>
    <lineage>
        <taxon>Eukaryota</taxon>
        <taxon>Fungi</taxon>
        <taxon>Dikarya</taxon>
        <taxon>Ascomycota</taxon>
        <taxon>Pezizomycotina</taxon>
        <taxon>Sordariomycetes</taxon>
        <taxon>Sordariomycetidae</taxon>
        <taxon>Sordariales</taxon>
        <taxon>Sordariaceae</taxon>
        <taxon>Sordaria</taxon>
    </lineage>
</organism>
<accession>A0A8S8ZML7</accession>
<sequence length="273" mass="30338">MSSQETQSNGPGAPSFSARLQAAAALTTILSLHKIPHSFIGGFAFNLLGTSRSTLDIDLIIEDSAFSPDPPSANTPKPPKSPEPIHLIRQLLVDSDERFSLVGGGLIPKLVFTAQTEAKKSPVPVPVETLRADSLGLPRHLRQDMTVCGISVLPPRFLLLTKIKRRTKFLGSDWPKSVERFKSDEGDIKYLLKWLANENEKVDFKGYYHGSTGAKVYDDESTKAVDNLVQKVGELVRIWRGKGEDELETLEDLEKVLEEEDWKRGLELSDSHY</sequence>
<evidence type="ECO:0000313" key="2">
    <source>
        <dbReference type="Proteomes" id="UP000433876"/>
    </source>
</evidence>
<dbReference type="Proteomes" id="UP000433876">
    <property type="component" value="Unassembled WGS sequence"/>
</dbReference>
<dbReference type="EMBL" id="NMPR01000066">
    <property type="protein sequence ID" value="KAA8631914.1"/>
    <property type="molecule type" value="Genomic_DNA"/>
</dbReference>
<dbReference type="VEuPathDB" id="FungiDB:SMAC_00444"/>
<dbReference type="AlphaFoldDB" id="A0A8S8ZML7"/>
<reference evidence="1 2" key="1">
    <citation type="submission" date="2017-07" db="EMBL/GenBank/DDBJ databases">
        <title>Genome sequence of the Sordaria macrospora wild type strain R19027.</title>
        <authorList>
            <person name="Nowrousian M."/>
            <person name="Teichert I."/>
            <person name="Kueck U."/>
        </authorList>
    </citation>
    <scope>NUCLEOTIDE SEQUENCE [LARGE SCALE GENOMIC DNA]</scope>
    <source>
        <strain evidence="1 2">R19027</strain>
        <tissue evidence="1">Mycelium</tissue>
    </source>
</reference>
<comment type="caution">
    <text evidence="1">The sequence shown here is derived from an EMBL/GenBank/DDBJ whole genome shotgun (WGS) entry which is preliminary data.</text>
</comment>
<protein>
    <submittedName>
        <fullName evidence="1">Uncharacterized protein</fullName>
    </submittedName>
</protein>
<gene>
    <name evidence="1" type="ORF">SMACR_00444</name>
</gene>